<dbReference type="HAMAP" id="MF_00361">
    <property type="entry name" value="NAD_kinase"/>
    <property type="match status" value="1"/>
</dbReference>
<dbReference type="InterPro" id="IPR016064">
    <property type="entry name" value="NAD/diacylglycerol_kinase_sf"/>
</dbReference>
<evidence type="ECO:0000313" key="8">
    <source>
        <dbReference type="EMBL" id="WAR15217.1"/>
    </source>
</evidence>
<keyword evidence="9" id="KW-1185">Reference proteome</keyword>
<dbReference type="InterPro" id="IPR017438">
    <property type="entry name" value="ATP-NAD_kinase_N"/>
</dbReference>
<protein>
    <recommendedName>
        <fullName evidence="2">NAD(+) kinase</fullName>
        <ecNumber evidence="2">2.7.1.23</ecNumber>
    </recommendedName>
</protein>
<dbReference type="Gene3D" id="2.60.200.30">
    <property type="entry name" value="Probable inorganic polyphosphate/atp-NAD kinase, domain 2"/>
    <property type="match status" value="1"/>
</dbReference>
<evidence type="ECO:0000256" key="1">
    <source>
        <dbReference type="ARBA" id="ARBA00010995"/>
    </source>
</evidence>
<dbReference type="Gene3D" id="3.40.50.10330">
    <property type="entry name" value="Probable inorganic polyphosphate/atp-NAD kinase, domain 1"/>
    <property type="match status" value="1"/>
</dbReference>
<accession>A0ABY7EZ72</accession>
<dbReference type="EMBL" id="CP111020">
    <property type="protein sequence ID" value="WAR15217.1"/>
    <property type="molecule type" value="Genomic_DNA"/>
</dbReference>
<comment type="similarity">
    <text evidence="1">Belongs to the NAD kinase family.</text>
</comment>
<evidence type="ECO:0000256" key="7">
    <source>
        <dbReference type="SAM" id="MobiDB-lite"/>
    </source>
</evidence>
<evidence type="ECO:0000256" key="3">
    <source>
        <dbReference type="ARBA" id="ARBA00022679"/>
    </source>
</evidence>
<gene>
    <name evidence="8" type="ORF">MAR_005322</name>
</gene>
<feature type="compositionally biased region" description="Acidic residues" evidence="7">
    <location>
        <begin position="272"/>
        <end position="289"/>
    </location>
</feature>
<feature type="region of interest" description="Disordered" evidence="7">
    <location>
        <begin position="272"/>
        <end position="293"/>
    </location>
</feature>
<dbReference type="PANTHER" id="PTHR20275:SF0">
    <property type="entry name" value="NAD KINASE"/>
    <property type="match status" value="1"/>
</dbReference>
<dbReference type="Pfam" id="PF01513">
    <property type="entry name" value="NAD_kinase"/>
    <property type="match status" value="1"/>
</dbReference>
<evidence type="ECO:0000313" key="9">
    <source>
        <dbReference type="Proteomes" id="UP001164746"/>
    </source>
</evidence>
<evidence type="ECO:0000256" key="2">
    <source>
        <dbReference type="ARBA" id="ARBA00012120"/>
    </source>
</evidence>
<dbReference type="InterPro" id="IPR017437">
    <property type="entry name" value="ATP-NAD_kinase_PpnK-typ_C"/>
</dbReference>
<keyword evidence="3" id="KW-0808">Transferase</keyword>
<evidence type="ECO:0000256" key="6">
    <source>
        <dbReference type="ARBA" id="ARBA00023027"/>
    </source>
</evidence>
<proteinExistence type="inferred from homology"/>
<keyword evidence="5" id="KW-0521">NADP</keyword>
<evidence type="ECO:0000256" key="4">
    <source>
        <dbReference type="ARBA" id="ARBA00022777"/>
    </source>
</evidence>
<dbReference type="PANTHER" id="PTHR20275">
    <property type="entry name" value="NAD KINASE"/>
    <property type="match status" value="1"/>
</dbReference>
<feature type="region of interest" description="Disordered" evidence="7">
    <location>
        <begin position="692"/>
        <end position="730"/>
    </location>
</feature>
<name>A0ABY7EZ72_MYAAR</name>
<feature type="compositionally biased region" description="Polar residues" evidence="7">
    <location>
        <begin position="693"/>
        <end position="730"/>
    </location>
</feature>
<keyword evidence="4" id="KW-0418">Kinase</keyword>
<dbReference type="Proteomes" id="UP001164746">
    <property type="component" value="Chromosome 9"/>
</dbReference>
<dbReference type="InterPro" id="IPR002504">
    <property type="entry name" value="NADK"/>
</dbReference>
<dbReference type="Pfam" id="PF20143">
    <property type="entry name" value="NAD_kinase_C"/>
    <property type="match status" value="1"/>
</dbReference>
<dbReference type="EC" id="2.7.1.23" evidence="2"/>
<reference evidence="8" key="1">
    <citation type="submission" date="2022-11" db="EMBL/GenBank/DDBJ databases">
        <title>Centuries of genome instability and evolution in soft-shell clam transmissible cancer (bioRxiv).</title>
        <authorList>
            <person name="Hart S.F.M."/>
            <person name="Yonemitsu M.A."/>
            <person name="Giersch R.M."/>
            <person name="Beal B.F."/>
            <person name="Arriagada G."/>
            <person name="Davis B.W."/>
            <person name="Ostrander E.A."/>
            <person name="Goff S.P."/>
            <person name="Metzger M.J."/>
        </authorList>
    </citation>
    <scope>NUCLEOTIDE SEQUENCE</scope>
    <source>
        <strain evidence="8">MELC-2E11</strain>
        <tissue evidence="8">Siphon/mantle</tissue>
    </source>
</reference>
<organism evidence="8 9">
    <name type="scientific">Mya arenaria</name>
    <name type="common">Soft-shell clam</name>
    <dbReference type="NCBI Taxonomy" id="6604"/>
    <lineage>
        <taxon>Eukaryota</taxon>
        <taxon>Metazoa</taxon>
        <taxon>Spiralia</taxon>
        <taxon>Lophotrochozoa</taxon>
        <taxon>Mollusca</taxon>
        <taxon>Bivalvia</taxon>
        <taxon>Autobranchia</taxon>
        <taxon>Heteroconchia</taxon>
        <taxon>Euheterodonta</taxon>
        <taxon>Imparidentia</taxon>
        <taxon>Neoheterodontei</taxon>
        <taxon>Myida</taxon>
        <taxon>Myoidea</taxon>
        <taxon>Myidae</taxon>
        <taxon>Mya</taxon>
    </lineage>
</organism>
<sequence length="730" mass="81809">MAEPCMEGRTLLRSNVNDKVRDDHFMLHYASDKTDAMKYDVNENETHVGSVKQEYKGYVNDVDGLKTINPDENQEGINDLDGLKTINNNKNQEGINDFDGLKIINPHENQEGINEFNECDQKAVYKEFLPVVEKCGEHDRAETVNAVVKDDLDDDADDKEVSHPYKVNKDTTMKRKLDKLDSSNLIRIPENKAIEAVDAESVVNDANRKEPIKHDAIGNLCPTSQECGKRHYNSKSFDKSAACRDNFQEHMMDIVRTAELDEKVFEHRSDLEETVVEENNENDEDDDPNMDGSFDSGCGDLDAGEKSYDLLKFRKRFFRMKSQSSNMLIRKGVQRRSVSDEVTVSNVEIDKAAQTVEARPRSHHYMWTIPDPGSQKLNWHKAPLTVLVVKKIYDESVRKMIVYVESNVLDDGRLEDDTSFKSFRGRLQTFKEGQDDLTDKIDFIICLGGDGTLLHASTLFQQSCPPVMAFHQGSLGFLTPFNFDNFESQVSQVLDGNASLLLRYRLKCVICKEDSELGRVSRIKNIDSRSPSGRSQILVLNEVVIDRGSSSFICNIDVFVEGRLVTSVQGDGLIISTPTGSTAYAVAAGASMIHPSVPAIMITPICPHSLSFRPIVVPAGVELKIMLSPEARNSAMVSFDGRNRQEIHQGDSVRITTAQFPLPAVCAKDQIDDWFDRLAECLHWNVRKPQKSLLESRNTSDSSLSGVSHNGQNHNGASESQDSVFSEHSS</sequence>
<evidence type="ECO:0000256" key="5">
    <source>
        <dbReference type="ARBA" id="ARBA00022857"/>
    </source>
</evidence>
<keyword evidence="6" id="KW-0520">NAD</keyword>
<dbReference type="SUPFAM" id="SSF111331">
    <property type="entry name" value="NAD kinase/diacylglycerol kinase-like"/>
    <property type="match status" value="1"/>
</dbReference>